<dbReference type="KEGG" id="htr:EPV75_05245"/>
<name>A0A410H2J0_9GAMM</name>
<dbReference type="EMBL" id="CP035033">
    <property type="protein sequence ID" value="QAB15116.1"/>
    <property type="molecule type" value="Genomic_DNA"/>
</dbReference>
<accession>A0A410H2J0</accession>
<dbReference type="RefSeq" id="WP_128384694.1">
    <property type="nucleotide sequence ID" value="NZ_CP035033.1"/>
</dbReference>
<reference evidence="1 2" key="1">
    <citation type="journal article" date="2018" name="Environ. Microbiol.">
        <title>Genomes of ubiquitous marine and hypersaline Hydrogenovibrio, Thiomicrorhabdus and Thiomicrospira spp. encode a diversity of mechanisms to sustain chemolithoautotrophy in heterogeneous environments.</title>
        <authorList>
            <person name="Scott K.M."/>
            <person name="Williams J."/>
            <person name="Porter C.M.B."/>
            <person name="Russel S."/>
            <person name="Harmer T.L."/>
            <person name="Paul J.H."/>
            <person name="Antonen K.M."/>
            <person name="Bridges M.K."/>
            <person name="Camper G.J."/>
            <person name="Campla C.K."/>
            <person name="Casella L.G."/>
            <person name="Chase E."/>
            <person name="Conrad J.W."/>
            <person name="Cruz M.C."/>
            <person name="Dunlap D.S."/>
            <person name="Duran L."/>
            <person name="Fahsbender E.M."/>
            <person name="Goldsmith D.B."/>
            <person name="Keeley R.F."/>
            <person name="Kondoff M.R."/>
            <person name="Kussy B.I."/>
            <person name="Lane M.K."/>
            <person name="Lawler S."/>
            <person name="Leigh B.A."/>
            <person name="Lewis C."/>
            <person name="Lostal L.M."/>
            <person name="Marking D."/>
            <person name="Mancera P.A."/>
            <person name="McClenthan E.C."/>
            <person name="McIntyre E.A."/>
            <person name="Mine J.A."/>
            <person name="Modi S."/>
            <person name="Moore B.D."/>
            <person name="Morgan W.A."/>
            <person name="Nelson K.M."/>
            <person name="Nguyen K.N."/>
            <person name="Ogburn N."/>
            <person name="Parrino D.G."/>
            <person name="Pedapudi A.D."/>
            <person name="Pelham R.P."/>
            <person name="Preece A.M."/>
            <person name="Rampersad E.A."/>
            <person name="Richardson J.C."/>
            <person name="Rodgers C.M."/>
            <person name="Schaffer B.L."/>
            <person name="Sheridan N.E."/>
            <person name="Solone M.R."/>
            <person name="Staley Z.R."/>
            <person name="Tabuchi M."/>
            <person name="Waide R.J."/>
            <person name="Wanjugi P.W."/>
            <person name="Young S."/>
            <person name="Clum A."/>
            <person name="Daum C."/>
            <person name="Huntemann M."/>
            <person name="Ivanova N."/>
            <person name="Kyrpides N."/>
            <person name="Mikhailova N."/>
            <person name="Palaniappan K."/>
            <person name="Pillay M."/>
            <person name="Reddy T.B.K."/>
            <person name="Shapiro N."/>
            <person name="Stamatis D."/>
            <person name="Varghese N."/>
            <person name="Woyke T."/>
            <person name="Boden R."/>
            <person name="Freyermuth S.K."/>
            <person name="Kerfeld C.A."/>
        </authorList>
    </citation>
    <scope>NUCLEOTIDE SEQUENCE [LARGE SCALE GENOMIC DNA]</scope>
    <source>
        <strain evidence="1 2">JR-2</strain>
    </source>
</reference>
<dbReference type="Proteomes" id="UP000285478">
    <property type="component" value="Chromosome"/>
</dbReference>
<protein>
    <submittedName>
        <fullName evidence="1">Uncharacterized protein</fullName>
    </submittedName>
</protein>
<keyword evidence="2" id="KW-1185">Reference proteome</keyword>
<evidence type="ECO:0000313" key="2">
    <source>
        <dbReference type="Proteomes" id="UP000285478"/>
    </source>
</evidence>
<evidence type="ECO:0000313" key="1">
    <source>
        <dbReference type="EMBL" id="QAB15116.1"/>
    </source>
</evidence>
<sequence length="164" mass="18656">MPDSEIADTIEAYLQARKQLIKMGEKYPERISGNDNMIGRIGEFIALRFLESLGQRPKKVTGKSNPGYDLEDGTILTQVKVITDENVKGRNVRLKKPWNQLILIELGEHYKPIRIGQLTEREHNKALEENATWSNQPTVKLTMLSDKGMIGKYGKVYAAEEIEI</sequence>
<dbReference type="AlphaFoldDB" id="A0A410H2J0"/>
<proteinExistence type="predicted"/>
<organism evidence="1 2">
    <name type="scientific">Hydrogenovibrio thermophilus</name>
    <dbReference type="NCBI Taxonomy" id="265883"/>
    <lineage>
        <taxon>Bacteria</taxon>
        <taxon>Pseudomonadati</taxon>
        <taxon>Pseudomonadota</taxon>
        <taxon>Gammaproteobacteria</taxon>
        <taxon>Thiotrichales</taxon>
        <taxon>Piscirickettsiaceae</taxon>
        <taxon>Hydrogenovibrio</taxon>
    </lineage>
</organism>
<gene>
    <name evidence="1" type="ORF">EPV75_05245</name>
</gene>